<protein>
    <submittedName>
        <fullName evidence="1">Uncharacterized protein</fullName>
    </submittedName>
</protein>
<organism evidence="1">
    <name type="scientific">Serratia marcescens</name>
    <dbReference type="NCBI Taxonomy" id="615"/>
    <lineage>
        <taxon>Bacteria</taxon>
        <taxon>Pseudomonadati</taxon>
        <taxon>Pseudomonadota</taxon>
        <taxon>Gammaproteobacteria</taxon>
        <taxon>Enterobacterales</taxon>
        <taxon>Yersiniaceae</taxon>
        <taxon>Serratia</taxon>
    </lineage>
</organism>
<accession>A0A7I8CW81</accession>
<evidence type="ECO:0000313" key="1">
    <source>
        <dbReference type="EMBL" id="BCG07051.1"/>
    </source>
</evidence>
<geneLocation type="plasmid" evidence="1">
    <name>pSm3qnr</name>
</geneLocation>
<keyword evidence="1" id="KW-0614">Plasmid</keyword>
<reference evidence="1" key="1">
    <citation type="submission" date="2020-04" db="EMBL/GenBank/DDBJ databases">
        <title>TEM-61-producing Serratia marcescens isolates causing healthcare-associated infections.</title>
        <authorList>
            <person name="Hayashi W."/>
            <person name="Iimura M."/>
            <person name="Nagano Y."/>
            <person name="Nagano N."/>
        </authorList>
    </citation>
    <scope>NUCLEOTIDE SEQUENCE</scope>
    <source>
        <strain evidence="1">Sm3</strain>
        <plasmid evidence="1">pSm3qnr</plasmid>
    </source>
</reference>
<sequence>MIEKIKSFMTEHPKATTNELLDHIYDEIMELKKQGKSWSSIMDEISHSGFYVSETPFYKFIKSKK</sequence>
<name>A0A7I8CW81_SERMA</name>
<dbReference type="AlphaFoldDB" id="A0A7I8CW81"/>
<dbReference type="EMBL" id="LC543863">
    <property type="protein sequence ID" value="BCG07051.1"/>
    <property type="molecule type" value="Genomic_DNA"/>
</dbReference>
<dbReference type="RefSeq" id="WP_113421954.1">
    <property type="nucleotide sequence ID" value="NZ_LC543863.1"/>
</dbReference>
<proteinExistence type="predicted"/>